<evidence type="ECO:0000313" key="1">
    <source>
        <dbReference type="EMBL" id="VEL37389.1"/>
    </source>
</evidence>
<protein>
    <submittedName>
        <fullName evidence="1">Uncharacterized protein</fullName>
    </submittedName>
</protein>
<keyword evidence="2" id="KW-1185">Reference proteome</keyword>
<proteinExistence type="predicted"/>
<gene>
    <name evidence="1" type="ORF">PXEA_LOCUS30829</name>
</gene>
<sequence>MAEFISRMDRQSAGVSPTIRRVEDSLEKRIVDLEHRLNKSVETTINQFHTSTKMDMSERHQLENRLLEKVHNAMAAYENRIVRVFNDKV</sequence>
<evidence type="ECO:0000313" key="2">
    <source>
        <dbReference type="Proteomes" id="UP000784294"/>
    </source>
</evidence>
<dbReference type="AlphaFoldDB" id="A0A3S5ATG4"/>
<comment type="caution">
    <text evidence="1">The sequence shown here is derived from an EMBL/GenBank/DDBJ whole genome shotgun (WGS) entry which is preliminary data.</text>
</comment>
<accession>A0A3S5ATG4</accession>
<reference evidence="1" key="1">
    <citation type="submission" date="2018-11" db="EMBL/GenBank/DDBJ databases">
        <authorList>
            <consortium name="Pathogen Informatics"/>
        </authorList>
    </citation>
    <scope>NUCLEOTIDE SEQUENCE</scope>
</reference>
<dbReference type="Proteomes" id="UP000784294">
    <property type="component" value="Unassembled WGS sequence"/>
</dbReference>
<dbReference type="EMBL" id="CAAALY010254826">
    <property type="protein sequence ID" value="VEL37389.1"/>
    <property type="molecule type" value="Genomic_DNA"/>
</dbReference>
<name>A0A3S5ATG4_9PLAT</name>
<organism evidence="1 2">
    <name type="scientific">Protopolystoma xenopodis</name>
    <dbReference type="NCBI Taxonomy" id="117903"/>
    <lineage>
        <taxon>Eukaryota</taxon>
        <taxon>Metazoa</taxon>
        <taxon>Spiralia</taxon>
        <taxon>Lophotrochozoa</taxon>
        <taxon>Platyhelminthes</taxon>
        <taxon>Monogenea</taxon>
        <taxon>Polyopisthocotylea</taxon>
        <taxon>Polystomatidea</taxon>
        <taxon>Polystomatidae</taxon>
        <taxon>Protopolystoma</taxon>
    </lineage>
</organism>